<protein>
    <recommendedName>
        <fullName evidence="5">Timeless N-terminal domain-containing protein</fullName>
    </recommendedName>
</protein>
<comment type="subcellular location">
    <subcellularLocation>
        <location evidence="1">Nucleus</location>
    </subcellularLocation>
</comment>
<keyword evidence="7" id="KW-1185">Reference proteome</keyword>
<feature type="region of interest" description="Disordered" evidence="4">
    <location>
        <begin position="296"/>
        <end position="340"/>
    </location>
</feature>
<evidence type="ECO:0000256" key="3">
    <source>
        <dbReference type="ARBA" id="ARBA00023306"/>
    </source>
</evidence>
<dbReference type="AlphaFoldDB" id="A0A9W7BDE0"/>
<sequence length="988" mass="110501">MTMATASATHALNHISKSMMNELLLVVSVLGSNVSSPETGESSFIPVADCLNWLQDLQRALRTDNDDVRTLSNQLSSWKVLPEKLLPIAMSKRDDSDTVLTVCKLCVILTKPMTVVGKRAGMLNIDTKSGKVEQGTIEEQMALRENALVQARALASYKRDFLEPGVLSVFVGMLEGPLRKGSEKDDQTIELVLHLLRNLLNPAILAPTAKTITDAARTHHDLLKAFETELVLDILLFIGSNIGSKRMSHWNLLMMEILNFMIKDMDPVRCANAREGDNAAKKKKTSGLLSLVREKEKTKLAPHSTASRHSRFGGTLRTKDSAPPPTSVKNERHRRKNKQTAAFTATAQPVNVNGDVACKVLHDFAKAFLERCYGPVMKSLKDEFRRDSGRLEASDKPAFFKIVTWFSAFQRARTGTVGKCVFTLDLFSFNLVTSAVDQYIQEKKANPLSDAVKLYREMTAHLFLLASSKEETENLISQGLMQKVFYDNEPRDKVLKLVHNWRAGVFSKAYLDDIVGLVHNTLKVLDYCKRLYEPEVDAWESDMKKVKMTVTDRHKEAAARYSLTWYVGKIVSAGAIKVYTHLLRVYKDNGLDANHHLVSFFTRLCKYKLDAAIVDLEEDELTAPKQDPDRVTLEPLLFNAELMVIYDRILSDPLSTNKEYAPLTKLVTTLVRHFSVAADRNSLIYVEGLFGVGNRFRKYCEMVTNVYLDENALTGKSRSEEEDEDDEAMFREQEAKKKRAADSSDDEDEWSDEEEVVEEKSGEKSDEDDLGEIGSDSDSDNEAEVDEEKAKAKAAKMEARAARKAEKARAEKAKKKRMTWSTSEDQILKSASFVHTSTKAVIRAVMTSLNGKNKKQIKERIKKLGLAVMGGTETQSSQEMEIDTQEPSQLETQEPSQNSSSADTSSDKWNDARKYVPKSKRVMSEEEEGVTAGRLKKKAKAPVEDDEDDDDLNFGGEVDADGGFTLSQESAPPAASGTKNLFLDDDDE</sequence>
<evidence type="ECO:0000313" key="6">
    <source>
        <dbReference type="EMBL" id="GMH88506.1"/>
    </source>
</evidence>
<keyword evidence="2" id="KW-0539">Nucleus</keyword>
<feature type="compositionally biased region" description="Polar residues" evidence="4">
    <location>
        <begin position="872"/>
        <end position="895"/>
    </location>
</feature>
<feature type="region of interest" description="Disordered" evidence="4">
    <location>
        <begin position="716"/>
        <end position="826"/>
    </location>
</feature>
<dbReference type="EMBL" id="BRXX01000082">
    <property type="protein sequence ID" value="GMH88506.1"/>
    <property type="molecule type" value="Genomic_DNA"/>
</dbReference>
<dbReference type="InterPro" id="IPR006906">
    <property type="entry name" value="Timeless_N"/>
</dbReference>
<dbReference type="Pfam" id="PF04821">
    <property type="entry name" value="TIMELESS"/>
    <property type="match status" value="1"/>
</dbReference>
<gene>
    <name evidence="6" type="ORF">TrVE_jg6975</name>
</gene>
<feature type="compositionally biased region" description="Basic and acidic residues" evidence="4">
    <location>
        <begin position="905"/>
        <end position="914"/>
    </location>
</feature>
<evidence type="ECO:0000259" key="5">
    <source>
        <dbReference type="Pfam" id="PF04821"/>
    </source>
</evidence>
<feature type="compositionally biased region" description="Basic and acidic residues" evidence="4">
    <location>
        <begin position="788"/>
        <end position="811"/>
    </location>
</feature>
<dbReference type="GO" id="GO:0006281">
    <property type="term" value="P:DNA repair"/>
    <property type="evidence" value="ECO:0007669"/>
    <property type="project" value="TreeGrafter"/>
</dbReference>
<comment type="caution">
    <text evidence="6">The sequence shown here is derived from an EMBL/GenBank/DDBJ whole genome shotgun (WGS) entry which is preliminary data.</text>
</comment>
<organism evidence="6 7">
    <name type="scientific">Triparma verrucosa</name>
    <dbReference type="NCBI Taxonomy" id="1606542"/>
    <lineage>
        <taxon>Eukaryota</taxon>
        <taxon>Sar</taxon>
        <taxon>Stramenopiles</taxon>
        <taxon>Ochrophyta</taxon>
        <taxon>Bolidophyceae</taxon>
        <taxon>Parmales</taxon>
        <taxon>Triparmaceae</taxon>
        <taxon>Triparma</taxon>
    </lineage>
</organism>
<evidence type="ECO:0000256" key="4">
    <source>
        <dbReference type="SAM" id="MobiDB-lite"/>
    </source>
</evidence>
<dbReference type="InterPro" id="IPR044998">
    <property type="entry name" value="Timeless"/>
</dbReference>
<keyword evidence="3" id="KW-0131">Cell cycle</keyword>
<dbReference type="PANTHER" id="PTHR22940">
    <property type="entry name" value="TIMEOUT/TIMELESS-2"/>
    <property type="match status" value="1"/>
</dbReference>
<feature type="region of interest" description="Disordered" evidence="4">
    <location>
        <begin position="865"/>
        <end position="988"/>
    </location>
</feature>
<proteinExistence type="predicted"/>
<feature type="compositionally biased region" description="Acidic residues" evidence="4">
    <location>
        <begin position="743"/>
        <end position="757"/>
    </location>
</feature>
<dbReference type="GO" id="GO:0000076">
    <property type="term" value="P:DNA replication checkpoint signaling"/>
    <property type="evidence" value="ECO:0007669"/>
    <property type="project" value="TreeGrafter"/>
</dbReference>
<evidence type="ECO:0000256" key="1">
    <source>
        <dbReference type="ARBA" id="ARBA00004123"/>
    </source>
</evidence>
<dbReference type="GO" id="GO:0043111">
    <property type="term" value="P:replication fork arrest"/>
    <property type="evidence" value="ECO:0007669"/>
    <property type="project" value="TreeGrafter"/>
</dbReference>
<feature type="domain" description="Timeless N-terminal" evidence="5">
    <location>
        <begin position="48"/>
        <end position="316"/>
    </location>
</feature>
<reference evidence="7" key="1">
    <citation type="journal article" date="2023" name="Commun. Biol.">
        <title>Genome analysis of Parmales, the sister group of diatoms, reveals the evolutionary specialization of diatoms from phago-mixotrophs to photoautotrophs.</title>
        <authorList>
            <person name="Ban H."/>
            <person name="Sato S."/>
            <person name="Yoshikawa S."/>
            <person name="Yamada K."/>
            <person name="Nakamura Y."/>
            <person name="Ichinomiya M."/>
            <person name="Sato N."/>
            <person name="Blanc-Mathieu R."/>
            <person name="Endo H."/>
            <person name="Kuwata A."/>
            <person name="Ogata H."/>
        </authorList>
    </citation>
    <scope>NUCLEOTIDE SEQUENCE [LARGE SCALE GENOMIC DNA]</scope>
    <source>
        <strain evidence="7">NIES 3699</strain>
    </source>
</reference>
<evidence type="ECO:0000256" key="2">
    <source>
        <dbReference type="ARBA" id="ARBA00023242"/>
    </source>
</evidence>
<dbReference type="GO" id="GO:0031298">
    <property type="term" value="C:replication fork protection complex"/>
    <property type="evidence" value="ECO:0007669"/>
    <property type="project" value="TreeGrafter"/>
</dbReference>
<dbReference type="PANTHER" id="PTHR22940:SF4">
    <property type="entry name" value="PROTEIN TIMELESS HOMOLOG"/>
    <property type="match status" value="1"/>
</dbReference>
<name>A0A9W7BDE0_9STRA</name>
<dbReference type="Proteomes" id="UP001165160">
    <property type="component" value="Unassembled WGS sequence"/>
</dbReference>
<accession>A0A9W7BDE0</accession>
<evidence type="ECO:0000313" key="7">
    <source>
        <dbReference type="Proteomes" id="UP001165160"/>
    </source>
</evidence>
<dbReference type="GO" id="GO:0003677">
    <property type="term" value="F:DNA binding"/>
    <property type="evidence" value="ECO:0007669"/>
    <property type="project" value="TreeGrafter"/>
</dbReference>
<feature type="compositionally biased region" description="Acidic residues" evidence="4">
    <location>
        <begin position="765"/>
        <end position="787"/>
    </location>
</feature>